<reference evidence="2 3" key="1">
    <citation type="submission" date="2013-04" db="EMBL/GenBank/DDBJ databases">
        <authorList>
            <person name="Weinstock G."/>
            <person name="Sodergren E."/>
            <person name="Lobos E.A."/>
            <person name="Fulton L."/>
            <person name="Fulton R."/>
            <person name="Courtney L."/>
            <person name="Fronick C."/>
            <person name="O'Laughlin M."/>
            <person name="Godfrey J."/>
            <person name="Wilson R.M."/>
            <person name="Miner T."/>
            <person name="Farmer C."/>
            <person name="Delehaunty K."/>
            <person name="Cordes M."/>
            <person name="Minx P."/>
            <person name="Tomlinson C."/>
            <person name="Chen J."/>
            <person name="Wollam A."/>
            <person name="Pepin K.H."/>
            <person name="Palsikar V.B."/>
            <person name="Zhang X."/>
            <person name="Suruliraj S."/>
            <person name="Perna N.T."/>
            <person name="Plunkett G."/>
            <person name="Warren W."/>
            <person name="Mitreva M."/>
            <person name="Mardis E.R."/>
            <person name="Wilson R.K."/>
        </authorList>
    </citation>
    <scope>NUCLEOTIDE SEQUENCE [LARGE SCALE GENOMIC DNA]</scope>
    <source>
        <strain evidence="2 3">DSM 4568</strain>
    </source>
</reference>
<dbReference type="InterPro" id="IPR001509">
    <property type="entry name" value="Epimerase_deHydtase"/>
</dbReference>
<name>S3ISP0_9ENTR</name>
<dbReference type="EMBL" id="ATDT01000024">
    <property type="protein sequence ID" value="EPF16015.1"/>
    <property type="molecule type" value="Genomic_DNA"/>
</dbReference>
<evidence type="ECO:0000313" key="3">
    <source>
        <dbReference type="Proteomes" id="UP000014585"/>
    </source>
</evidence>
<dbReference type="PANTHER" id="PTHR43245:SF53">
    <property type="entry name" value="EPIMERASE-RELATED"/>
    <property type="match status" value="1"/>
</dbReference>
<organism evidence="2 3">
    <name type="scientific">Cedecea davisae DSM 4568</name>
    <dbReference type="NCBI Taxonomy" id="566551"/>
    <lineage>
        <taxon>Bacteria</taxon>
        <taxon>Pseudomonadati</taxon>
        <taxon>Pseudomonadota</taxon>
        <taxon>Gammaproteobacteria</taxon>
        <taxon>Enterobacterales</taxon>
        <taxon>Enterobacteriaceae</taxon>
        <taxon>Cedecea</taxon>
    </lineage>
</organism>
<dbReference type="AlphaFoldDB" id="S3ISP0"/>
<gene>
    <name evidence="2" type="ORF">HMPREF0201_02929</name>
</gene>
<accession>S3ISP0</accession>
<comment type="caution">
    <text evidence="2">The sequence shown here is derived from an EMBL/GenBank/DDBJ whole genome shotgun (WGS) entry which is preliminary data.</text>
</comment>
<dbReference type="SUPFAM" id="SSF51735">
    <property type="entry name" value="NAD(P)-binding Rossmann-fold domains"/>
    <property type="match status" value="1"/>
</dbReference>
<feature type="domain" description="NAD-dependent epimerase/dehydratase" evidence="1">
    <location>
        <begin position="5"/>
        <end position="203"/>
    </location>
</feature>
<dbReference type="Gene3D" id="3.40.50.720">
    <property type="entry name" value="NAD(P)-binding Rossmann-like Domain"/>
    <property type="match status" value="1"/>
</dbReference>
<dbReference type="InterPro" id="IPR050177">
    <property type="entry name" value="Lipid_A_modif_metabolic_enz"/>
</dbReference>
<dbReference type="CDD" id="cd08946">
    <property type="entry name" value="SDR_e"/>
    <property type="match status" value="1"/>
</dbReference>
<dbReference type="PANTHER" id="PTHR43245">
    <property type="entry name" value="BIFUNCTIONAL POLYMYXIN RESISTANCE PROTEIN ARNA"/>
    <property type="match status" value="1"/>
</dbReference>
<dbReference type="OrthoDB" id="329806at2"/>
<dbReference type="RefSeq" id="WP_016537219.1">
    <property type="nucleotide sequence ID" value="NZ_KE161030.1"/>
</dbReference>
<evidence type="ECO:0000259" key="1">
    <source>
        <dbReference type="Pfam" id="PF01370"/>
    </source>
</evidence>
<proteinExistence type="predicted"/>
<dbReference type="PATRIC" id="fig|566551.4.peg.2673"/>
<dbReference type="STRING" id="566551.HMPREF0201_02929"/>
<evidence type="ECO:0000313" key="2">
    <source>
        <dbReference type="EMBL" id="EPF16015.1"/>
    </source>
</evidence>
<dbReference type="InterPro" id="IPR036291">
    <property type="entry name" value="NAD(P)-bd_dom_sf"/>
</dbReference>
<dbReference type="Pfam" id="PF01370">
    <property type="entry name" value="Epimerase"/>
    <property type="match status" value="1"/>
</dbReference>
<protein>
    <submittedName>
        <fullName evidence="2">NAD dependent epimerase/dehydratase family protein</fullName>
    </submittedName>
</protein>
<dbReference type="HOGENOM" id="CLU_088921_0_0_6"/>
<dbReference type="Proteomes" id="UP000014585">
    <property type="component" value="Unassembled WGS sequence"/>
</dbReference>
<sequence length="276" mass="31138">MAQFTVFGGRGFIGREIVNQLQTLHHHVWVPERDDAEIFQRHLGTVIYCAGNGDCQNTPFSVFDANTTVLSGILKNAKFERLVYMSSTRVYMNWDDTRENTDLLVCQDDARRLFNLTKLVAEELCLKSGKDIVIVRPSNVYGVALNSPLFLPSITRNAINNGHIDMFIDQQYAKDYVSVEDVAAACIRLSQHDSAVGNIYNIAAGYNVTAKEIAGILVSSTGCTVTWHQRDFPREVFPVTNINSITTLLHDYKPRNVLDDIESMVSRFRDNMDTHK</sequence>